<dbReference type="InterPro" id="IPR029057">
    <property type="entry name" value="PRTase-like"/>
</dbReference>
<dbReference type="Proteomes" id="UP000621454">
    <property type="component" value="Unassembled WGS sequence"/>
</dbReference>
<sequence>MDVTAIGRALVDLAVPAACGGCGRPGVDWCDSCDDLLCDTPLHVTPRVGLPVAVWAAAHYRDPHRRAVIELKEYRRVDLVRPLSHCLASLLIWMGRHGQIPDRDRLVLVPAPTRVLAARRRGGDPVTRVARAAASLLGDRVTVSPMVRTAATARDSTGLSVDGRIANMADAIHVLGRRAPPPPDAAVVLVDDVLTTGSTCAATIAALAGAGIGIDVVAVIAAA</sequence>
<reference evidence="1" key="2">
    <citation type="submission" date="2020-09" db="EMBL/GenBank/DDBJ databases">
        <authorList>
            <person name="Sun Q."/>
            <person name="Zhou Y."/>
        </authorList>
    </citation>
    <scope>NUCLEOTIDE SEQUENCE</scope>
    <source>
        <strain evidence="1">CGMCC 1.12827</strain>
    </source>
</reference>
<proteinExistence type="predicted"/>
<dbReference type="SUPFAM" id="SSF53271">
    <property type="entry name" value="PRTase-like"/>
    <property type="match status" value="1"/>
</dbReference>
<dbReference type="PANTHER" id="PTHR47505">
    <property type="entry name" value="DNA UTILIZATION PROTEIN YHGH"/>
    <property type="match status" value="1"/>
</dbReference>
<evidence type="ECO:0008006" key="3">
    <source>
        <dbReference type="Google" id="ProtNLM"/>
    </source>
</evidence>
<reference evidence="1" key="1">
    <citation type="journal article" date="2014" name="Int. J. Syst. Evol. Microbiol.">
        <title>Complete genome sequence of Corynebacterium casei LMG S-19264T (=DSM 44701T), isolated from a smear-ripened cheese.</title>
        <authorList>
            <consortium name="US DOE Joint Genome Institute (JGI-PGF)"/>
            <person name="Walter F."/>
            <person name="Albersmeier A."/>
            <person name="Kalinowski J."/>
            <person name="Ruckert C."/>
        </authorList>
    </citation>
    <scope>NUCLEOTIDE SEQUENCE</scope>
    <source>
        <strain evidence="1">CGMCC 1.12827</strain>
    </source>
</reference>
<keyword evidence="2" id="KW-1185">Reference proteome</keyword>
<gene>
    <name evidence="1" type="ORF">GCM10011489_23180</name>
</gene>
<dbReference type="Gene3D" id="3.40.50.2020">
    <property type="match status" value="1"/>
</dbReference>
<dbReference type="EMBL" id="BMGC01000015">
    <property type="protein sequence ID" value="GGB34433.1"/>
    <property type="molecule type" value="Genomic_DNA"/>
</dbReference>
<evidence type="ECO:0000313" key="1">
    <source>
        <dbReference type="EMBL" id="GGB34433.1"/>
    </source>
</evidence>
<dbReference type="InterPro" id="IPR051910">
    <property type="entry name" value="ComF/GntX_DNA_util-trans"/>
</dbReference>
<evidence type="ECO:0000313" key="2">
    <source>
        <dbReference type="Proteomes" id="UP000621454"/>
    </source>
</evidence>
<protein>
    <recommendedName>
        <fullName evidence="3">Amidophosphoribosyltransferase</fullName>
    </recommendedName>
</protein>
<name>A0A916T7D5_9ACTN</name>
<dbReference type="AlphaFoldDB" id="A0A916T7D5"/>
<accession>A0A916T7D5</accession>
<organism evidence="1 2">
    <name type="scientific">Gordonia jinhuaensis</name>
    <dbReference type="NCBI Taxonomy" id="1517702"/>
    <lineage>
        <taxon>Bacteria</taxon>
        <taxon>Bacillati</taxon>
        <taxon>Actinomycetota</taxon>
        <taxon>Actinomycetes</taxon>
        <taxon>Mycobacteriales</taxon>
        <taxon>Gordoniaceae</taxon>
        <taxon>Gordonia</taxon>
    </lineage>
</organism>
<comment type="caution">
    <text evidence="1">The sequence shown here is derived from an EMBL/GenBank/DDBJ whole genome shotgun (WGS) entry which is preliminary data.</text>
</comment>
<dbReference type="PANTHER" id="PTHR47505:SF1">
    <property type="entry name" value="DNA UTILIZATION PROTEIN YHGH"/>
    <property type="match status" value="1"/>
</dbReference>